<keyword evidence="4" id="KW-1162">Viral penetration into host cytoplasm</keyword>
<keyword evidence="9" id="KW-1185">Reference proteome</keyword>
<keyword evidence="5" id="KW-1161">Viral attachment to host cell</keyword>
<dbReference type="GO" id="GO:0019062">
    <property type="term" value="P:virion attachment to host cell"/>
    <property type="evidence" value="ECO:0007669"/>
    <property type="project" value="UniProtKB-KW"/>
</dbReference>
<keyword evidence="6" id="KW-1164">Virus endocytosis by host</keyword>
<reference evidence="8 9" key="1">
    <citation type="submission" date="2018-10" db="EMBL/GenBank/DDBJ databases">
        <title>Uncovering a Universe of Circular DNA Viruses in Animal Metagenomes.</title>
        <authorList>
            <person name="Tisza M."/>
            <person name="Buck C."/>
            <person name="Pastrana D."/>
            <person name="Welch N."/>
            <person name="Peretti A."/>
        </authorList>
    </citation>
    <scope>NUCLEOTIDE SEQUENCE [LARGE SCALE GENOMIC DNA]</scope>
    <source>
        <strain evidence="8">Ctjj384</strain>
    </source>
</reference>
<dbReference type="GO" id="GO:0039615">
    <property type="term" value="C:T=1 icosahedral viral capsid"/>
    <property type="evidence" value="ECO:0007669"/>
    <property type="project" value="UniProtKB-KW"/>
</dbReference>
<evidence type="ECO:0000256" key="6">
    <source>
        <dbReference type="ARBA" id="ARBA00022890"/>
    </source>
</evidence>
<dbReference type="KEGG" id="vg:80527592"/>
<evidence type="ECO:0000256" key="5">
    <source>
        <dbReference type="ARBA" id="ARBA00022804"/>
    </source>
</evidence>
<keyword evidence="5" id="KW-1160">Virus entry into host cell</keyword>
<organism evidence="8 9">
    <name type="scientific">Cressdnaviricota sp</name>
    <dbReference type="NCBI Taxonomy" id="2748378"/>
    <lineage>
        <taxon>Viruses</taxon>
        <taxon>Monodnaviria</taxon>
        <taxon>Shotokuvirae</taxon>
        <taxon>Cressdnaviricota</taxon>
    </lineage>
</organism>
<dbReference type="InterPro" id="IPR003383">
    <property type="entry name" value="Circovirus_capsid"/>
</dbReference>
<evidence type="ECO:0000313" key="8">
    <source>
        <dbReference type="EMBL" id="AYP28738.1"/>
    </source>
</evidence>
<protein>
    <submittedName>
        <fullName evidence="8">Capsid protein</fullName>
    </submittedName>
</protein>
<evidence type="ECO:0000256" key="2">
    <source>
        <dbReference type="ARBA" id="ARBA00022431"/>
    </source>
</evidence>
<dbReference type="Pfam" id="PF02443">
    <property type="entry name" value="Circo_capsid"/>
    <property type="match status" value="1"/>
</dbReference>
<evidence type="ECO:0000256" key="1">
    <source>
        <dbReference type="ARBA" id="ARBA00010301"/>
    </source>
</evidence>
<accession>A0A3G2YSW2</accession>
<keyword evidence="2" id="KW-0946">Virion</keyword>
<dbReference type="GO" id="GO:0019069">
    <property type="term" value="P:viral capsid assembly"/>
    <property type="evidence" value="ECO:0007669"/>
    <property type="project" value="InterPro"/>
</dbReference>
<evidence type="ECO:0000256" key="7">
    <source>
        <dbReference type="ARBA" id="ARBA00046863"/>
    </source>
</evidence>
<keyword evidence="5" id="KW-0945">Host-virus interaction</keyword>
<dbReference type="GO" id="GO:0075732">
    <property type="term" value="P:viral penetration into host nucleus"/>
    <property type="evidence" value="ECO:0007669"/>
    <property type="project" value="UniProtKB-KW"/>
</dbReference>
<dbReference type="EMBL" id="MK012455">
    <property type="protein sequence ID" value="AYP28738.1"/>
    <property type="molecule type" value="Genomic_DNA"/>
</dbReference>
<dbReference type="RefSeq" id="YP_010790262.1">
    <property type="nucleotide sequence ID" value="NC_075387.1"/>
</dbReference>
<keyword evidence="2" id="KW-1140">T=1 icosahedral capsid protein</keyword>
<evidence type="ECO:0000256" key="3">
    <source>
        <dbReference type="ARBA" id="ARBA00022524"/>
    </source>
</evidence>
<proteinExistence type="inferred from homology"/>
<sequence>MAWSYRSKRTYSRSARRSFRRRRLARPRYHRRYRRLRRAPKGTYSSVVTLTQDAEWTLFTPATGSTGRTWKPFFFNPATVPGFLEYKATYSHFRILKARLYISRAINGETGSNYNYLVVGSRPFAAVQTVTSSSASPLVFVPEQLEADLRQTKWQKVRYPNTTKNVVTLGFYPYTIVQTFGPSSTGGTGNFWQRIWEGKRWMPLAWTRDRLGVNPASGIAFYGPYVVVDSSTGEIPDPTPGQDTGTVQCTLRLSVQFKGQK</sequence>
<dbReference type="Proteomes" id="UP000290999">
    <property type="component" value="Segment"/>
</dbReference>
<evidence type="ECO:0000313" key="9">
    <source>
        <dbReference type="Proteomes" id="UP000290999"/>
    </source>
</evidence>
<dbReference type="GO" id="GO:0075509">
    <property type="term" value="P:endocytosis involved in viral entry into host cell"/>
    <property type="evidence" value="ECO:0007669"/>
    <property type="project" value="UniProtKB-KW"/>
</dbReference>
<comment type="similarity">
    <text evidence="1">Belongs to the circoviridae capsid protein family.</text>
</comment>
<keyword evidence="3" id="KW-1163">Viral penetration into host nucleus</keyword>
<dbReference type="GeneID" id="80527592"/>
<keyword evidence="2" id="KW-0167">Capsid protein</keyword>
<comment type="subunit">
    <text evidence="7">Homomultimer. Assembles in the nucleus, presumably in an immature form, then migrates to the cytoplasm once assembled as mature virion. Interacts with Rep; this interaction relocates Rep into the nucleus.</text>
</comment>
<evidence type="ECO:0000256" key="4">
    <source>
        <dbReference type="ARBA" id="ARBA00022595"/>
    </source>
</evidence>
<dbReference type="GO" id="GO:0043657">
    <property type="term" value="C:host cell"/>
    <property type="evidence" value="ECO:0007669"/>
    <property type="project" value="GOC"/>
</dbReference>
<name>A0A3G2YSW2_9VIRU</name>